<dbReference type="Proteomes" id="UP001202328">
    <property type="component" value="Unassembled WGS sequence"/>
</dbReference>
<evidence type="ECO:0000313" key="3">
    <source>
        <dbReference type="Proteomes" id="UP001202328"/>
    </source>
</evidence>
<feature type="compositionally biased region" description="Basic and acidic residues" evidence="1">
    <location>
        <begin position="68"/>
        <end position="77"/>
    </location>
</feature>
<keyword evidence="3" id="KW-1185">Reference proteome</keyword>
<evidence type="ECO:0000256" key="1">
    <source>
        <dbReference type="SAM" id="MobiDB-lite"/>
    </source>
</evidence>
<dbReference type="AlphaFoldDB" id="A0AAD4SL16"/>
<organism evidence="2 3">
    <name type="scientific">Papaver atlanticum</name>
    <dbReference type="NCBI Taxonomy" id="357466"/>
    <lineage>
        <taxon>Eukaryota</taxon>
        <taxon>Viridiplantae</taxon>
        <taxon>Streptophyta</taxon>
        <taxon>Embryophyta</taxon>
        <taxon>Tracheophyta</taxon>
        <taxon>Spermatophyta</taxon>
        <taxon>Magnoliopsida</taxon>
        <taxon>Ranunculales</taxon>
        <taxon>Papaveraceae</taxon>
        <taxon>Papaveroideae</taxon>
        <taxon>Papaver</taxon>
    </lineage>
</organism>
<proteinExistence type="predicted"/>
<accession>A0AAD4SL16</accession>
<sequence length="161" mass="18474">METNTAATTTTTATDQATTTATDQAKVIQHVNKVSSDQLLRKFAVMEEDYSSKKKQDSILKRDKKRYRKDDDNKENENSPSRSMIVERRSLLPITNRRSSSGLLRKIGIGRSAQVIKAREMKNKSFVRAIGKTWRKTVEGASKVFVEKHYNRHNRLINDFV</sequence>
<reference evidence="2" key="1">
    <citation type="submission" date="2022-04" db="EMBL/GenBank/DDBJ databases">
        <title>A functionally conserved STORR gene fusion in Papaver species that diverged 16.8 million years ago.</title>
        <authorList>
            <person name="Catania T."/>
        </authorList>
    </citation>
    <scope>NUCLEOTIDE SEQUENCE</scope>
    <source>
        <strain evidence="2">S-188037</strain>
    </source>
</reference>
<gene>
    <name evidence="2" type="ORF">MKW98_027827</name>
</gene>
<dbReference type="PANTHER" id="PTHR36355">
    <property type="entry name" value="EXPRESSED PROTEIN"/>
    <property type="match status" value="1"/>
</dbReference>
<feature type="compositionally biased region" description="Basic and acidic residues" evidence="1">
    <location>
        <begin position="50"/>
        <end position="61"/>
    </location>
</feature>
<name>A0AAD4SL16_9MAGN</name>
<feature type="region of interest" description="Disordered" evidence="1">
    <location>
        <begin position="49"/>
        <end position="85"/>
    </location>
</feature>
<comment type="caution">
    <text evidence="2">The sequence shown here is derived from an EMBL/GenBank/DDBJ whole genome shotgun (WGS) entry which is preliminary data.</text>
</comment>
<protein>
    <submittedName>
        <fullName evidence="2">Uncharacterized protein</fullName>
    </submittedName>
</protein>
<dbReference type="EMBL" id="JAJJMB010010184">
    <property type="protein sequence ID" value="KAI3910545.1"/>
    <property type="molecule type" value="Genomic_DNA"/>
</dbReference>
<feature type="region of interest" description="Disordered" evidence="1">
    <location>
        <begin position="1"/>
        <end position="22"/>
    </location>
</feature>
<evidence type="ECO:0000313" key="2">
    <source>
        <dbReference type="EMBL" id="KAI3910545.1"/>
    </source>
</evidence>
<dbReference type="PANTHER" id="PTHR36355:SF1">
    <property type="entry name" value="EXPRESSED PROTEIN"/>
    <property type="match status" value="1"/>
</dbReference>